<dbReference type="InterPro" id="IPR011527">
    <property type="entry name" value="ABC1_TM_dom"/>
</dbReference>
<dbReference type="InterPro" id="IPR012338">
    <property type="entry name" value="Beta-lactam/transpept-like"/>
</dbReference>
<dbReference type="Proteomes" id="UP000602284">
    <property type="component" value="Unassembled WGS sequence"/>
</dbReference>
<protein>
    <submittedName>
        <fullName evidence="11">Cyclic peptide export ABC transporter</fullName>
    </submittedName>
</protein>
<organism evidence="11 12">
    <name type="scientific">Tumebacillus amylolyticus</name>
    <dbReference type="NCBI Taxonomy" id="2801339"/>
    <lineage>
        <taxon>Bacteria</taxon>
        <taxon>Bacillati</taxon>
        <taxon>Bacillota</taxon>
        <taxon>Bacilli</taxon>
        <taxon>Bacillales</taxon>
        <taxon>Alicyclobacillaceae</taxon>
        <taxon>Tumebacillus</taxon>
    </lineage>
</organism>
<gene>
    <name evidence="11" type="ORF">JJB07_18860</name>
</gene>
<feature type="transmembrane region" description="Helical" evidence="7">
    <location>
        <begin position="534"/>
        <end position="550"/>
    </location>
</feature>
<evidence type="ECO:0000256" key="8">
    <source>
        <dbReference type="SAM" id="SignalP"/>
    </source>
</evidence>
<feature type="transmembrane region" description="Helical" evidence="7">
    <location>
        <begin position="608"/>
        <end position="628"/>
    </location>
</feature>
<dbReference type="InterPro" id="IPR036640">
    <property type="entry name" value="ABC1_TM_sf"/>
</dbReference>
<dbReference type="PROSITE" id="PS50929">
    <property type="entry name" value="ABC_TM1F"/>
    <property type="match status" value="1"/>
</dbReference>
<feature type="transmembrane region" description="Helical" evidence="7">
    <location>
        <begin position="428"/>
        <end position="448"/>
    </location>
</feature>
<evidence type="ECO:0000256" key="4">
    <source>
        <dbReference type="ARBA" id="ARBA00022840"/>
    </source>
</evidence>
<dbReference type="InterPro" id="IPR001466">
    <property type="entry name" value="Beta-lactam-related"/>
</dbReference>
<evidence type="ECO:0000313" key="11">
    <source>
        <dbReference type="EMBL" id="MBL0388671.1"/>
    </source>
</evidence>
<feature type="transmembrane region" description="Helical" evidence="7">
    <location>
        <begin position="717"/>
        <end position="739"/>
    </location>
</feature>
<comment type="subcellular location">
    <subcellularLocation>
        <location evidence="1">Cell membrane</location>
        <topology evidence="1">Multi-pass membrane protein</topology>
    </subcellularLocation>
</comment>
<keyword evidence="6 7" id="KW-0472">Membrane</keyword>
<sequence>MRKKRFIGWTALVLSLLLLPLSTAAEAQGLHSFDEAAVQAFIEDEQGASKIPGLAVVIVEGDKTIYQKGFGYANTSDKRPVTEKTLFELGSNSKAFTALAVLQLESEGKLHLSDPVTKYLPWFAMKGKGNSDEITVGDLLHHTSGIPAKSLGELPVSQGDRAIEETVRAILPLELKWEPGTKFEYATVNYDVLGLIIERVTGQPFQAYSQEHVLHALGLTSTYAGRESVPTDQLALGYKRNFLHASPYEAPYFEGNTPAGYFISDAEDMAQWLKIQLGTATPPMLSSDLIRKSHEPDRSVAPDADGSSYADGWSIYQSGGGEVVHQGQNPNFSSYLAFRPGEEIGVAVLANQNSDYTSHIGDGILKLMLGKEIKPLVSDTTKKMDQIASAVLLLLVLGLLSLIALVGRQVLQVARRARTFRFPRGKSWVRLLTAPAMLGLFYEALYQLPDLLYGGMPWTFIKVWGPETLWLAVQGAALLGTVYAVYAVLNVLFPKPDDRSLLSLVLLSVISGFGNAFLIFVINETFVRTDNLKNGLLFFFLLGIVMYVLTQRFIRARIVTYANELVYSKRMELIDKLLKTPYYKLESVEKGRIEATLNNDTEVISRSLNLMVTSGTSTVTLLFCFLYLGLMNVYAFLISLVIIGITVGLYTLVGQQVDKVYNETRDIQNKFFRLIQDLTRGAKELSLHRKKSEGFRDTMDETCGEYRDKRTLGDVKFANVFVLGELLFVIVIGVVAFVFPEIFTNLPKDTIHNYVLVFLYMTGPVNDLLNGFPQLVVVRISWQRIQEMLKSISDLQGMQQAAATAEPVEAPVLLKLSGVSYTYKHGEGHTFGVGPIHYEFRSGEIVFITGGNGSGKSTLSKLITGLYAPDEGEIRLNGRVVTPEELTQNYSAILSDFHLFDRLYGIDAEAKANEIKHYLDLLQLSDKVQVEQGRFSTTKLSTGQKKRLALLLSYLEDRPILLFDEWAADQDPEYRRFFYQDLLPQMRDSGKCIIAITHDDHYFDLADHILAMDMGQIRNQSPEEVRT</sequence>
<proteinExistence type="predicted"/>
<dbReference type="InterPro" id="IPR003593">
    <property type="entry name" value="AAA+_ATPase"/>
</dbReference>
<dbReference type="RefSeq" id="WP_201637625.1">
    <property type="nucleotide sequence ID" value="NZ_JAEQNB010000006.1"/>
</dbReference>
<evidence type="ECO:0000256" key="7">
    <source>
        <dbReference type="SAM" id="Phobius"/>
    </source>
</evidence>
<feature type="domain" description="ABC transporter" evidence="9">
    <location>
        <begin position="814"/>
        <end position="1027"/>
    </location>
</feature>
<dbReference type="SMART" id="SM00382">
    <property type="entry name" value="AAA"/>
    <property type="match status" value="1"/>
</dbReference>
<dbReference type="SUPFAM" id="SSF56601">
    <property type="entry name" value="beta-lactamase/transpeptidase-like"/>
    <property type="match status" value="1"/>
</dbReference>
<dbReference type="InterPro" id="IPR003439">
    <property type="entry name" value="ABC_transporter-like_ATP-bd"/>
</dbReference>
<dbReference type="Pfam" id="PF00005">
    <property type="entry name" value="ABC_tran"/>
    <property type="match status" value="1"/>
</dbReference>
<dbReference type="Gene3D" id="1.20.1560.10">
    <property type="entry name" value="ABC transporter type 1, transmembrane domain"/>
    <property type="match status" value="1"/>
</dbReference>
<dbReference type="EMBL" id="JAEQNB010000006">
    <property type="protein sequence ID" value="MBL0388671.1"/>
    <property type="molecule type" value="Genomic_DNA"/>
</dbReference>
<evidence type="ECO:0000313" key="12">
    <source>
        <dbReference type="Proteomes" id="UP000602284"/>
    </source>
</evidence>
<evidence type="ECO:0000259" key="9">
    <source>
        <dbReference type="PROSITE" id="PS50893"/>
    </source>
</evidence>
<evidence type="ECO:0000259" key="10">
    <source>
        <dbReference type="PROSITE" id="PS50929"/>
    </source>
</evidence>
<reference evidence="11 12" key="1">
    <citation type="submission" date="2021-01" db="EMBL/GenBank/DDBJ databases">
        <title>Tumebacillus sp. strain ITR2 16S ribosomal RNA gene Genome sequencing and assembly.</title>
        <authorList>
            <person name="Kang M."/>
        </authorList>
    </citation>
    <scope>NUCLEOTIDE SEQUENCE [LARGE SCALE GENOMIC DNA]</scope>
    <source>
        <strain evidence="11 12">ITR2</strain>
    </source>
</reference>
<dbReference type="PROSITE" id="PS50893">
    <property type="entry name" value="ABC_TRANSPORTER_2"/>
    <property type="match status" value="1"/>
</dbReference>
<accession>A0ABS1JEG5</accession>
<dbReference type="Pfam" id="PF00144">
    <property type="entry name" value="Beta-lactamase"/>
    <property type="match status" value="1"/>
</dbReference>
<comment type="caution">
    <text evidence="11">The sequence shown here is derived from an EMBL/GenBank/DDBJ whole genome shotgun (WGS) entry which is preliminary data.</text>
</comment>
<dbReference type="SUPFAM" id="SSF52540">
    <property type="entry name" value="P-loop containing nucleoside triphosphate hydrolases"/>
    <property type="match status" value="1"/>
</dbReference>
<dbReference type="SUPFAM" id="SSF90123">
    <property type="entry name" value="ABC transporter transmembrane region"/>
    <property type="match status" value="1"/>
</dbReference>
<keyword evidence="3" id="KW-0547">Nucleotide-binding</keyword>
<feature type="chain" id="PRO_5045755637" evidence="8">
    <location>
        <begin position="28"/>
        <end position="1027"/>
    </location>
</feature>
<dbReference type="NCBIfam" id="TIGR01194">
    <property type="entry name" value="cyc_pep_trnsptr"/>
    <property type="match status" value="1"/>
</dbReference>
<dbReference type="Gene3D" id="3.40.710.10">
    <property type="entry name" value="DD-peptidase/beta-lactamase superfamily"/>
    <property type="match status" value="1"/>
</dbReference>
<feature type="transmembrane region" description="Helical" evidence="7">
    <location>
        <begin position="468"/>
        <end position="489"/>
    </location>
</feature>
<keyword evidence="8" id="KW-0732">Signal</keyword>
<feature type="domain" description="ABC transmembrane type-1" evidence="10">
    <location>
        <begin position="500"/>
        <end position="738"/>
    </location>
</feature>
<dbReference type="InterPro" id="IPR050491">
    <property type="entry name" value="AmpC-like"/>
</dbReference>
<evidence type="ECO:0000256" key="2">
    <source>
        <dbReference type="ARBA" id="ARBA00022692"/>
    </source>
</evidence>
<dbReference type="PANTHER" id="PTHR46825:SF11">
    <property type="entry name" value="PENICILLIN-BINDING PROTEIN 4"/>
    <property type="match status" value="1"/>
</dbReference>
<evidence type="ECO:0000256" key="3">
    <source>
        <dbReference type="ARBA" id="ARBA00022741"/>
    </source>
</evidence>
<name>A0ABS1JEG5_9BACL</name>
<dbReference type="InterPro" id="IPR027417">
    <property type="entry name" value="P-loop_NTPase"/>
</dbReference>
<dbReference type="PANTHER" id="PTHR46825">
    <property type="entry name" value="D-ALANYL-D-ALANINE-CARBOXYPEPTIDASE/ENDOPEPTIDASE AMPH"/>
    <property type="match status" value="1"/>
</dbReference>
<dbReference type="Gene3D" id="3.40.50.300">
    <property type="entry name" value="P-loop containing nucleotide triphosphate hydrolases"/>
    <property type="match status" value="1"/>
</dbReference>
<keyword evidence="2 7" id="KW-0812">Transmembrane</keyword>
<dbReference type="InterPro" id="IPR005898">
    <property type="entry name" value="Cyc_pep_transpt_SyrD/YojI"/>
</dbReference>
<evidence type="ECO:0000256" key="1">
    <source>
        <dbReference type="ARBA" id="ARBA00004651"/>
    </source>
</evidence>
<evidence type="ECO:0000256" key="5">
    <source>
        <dbReference type="ARBA" id="ARBA00022989"/>
    </source>
</evidence>
<feature type="signal peptide" evidence="8">
    <location>
        <begin position="1"/>
        <end position="27"/>
    </location>
</feature>
<feature type="transmembrane region" description="Helical" evidence="7">
    <location>
        <begin position="387"/>
        <end position="407"/>
    </location>
</feature>
<evidence type="ECO:0000256" key="6">
    <source>
        <dbReference type="ARBA" id="ARBA00023136"/>
    </source>
</evidence>
<feature type="transmembrane region" description="Helical" evidence="7">
    <location>
        <begin position="634"/>
        <end position="653"/>
    </location>
</feature>
<keyword evidence="12" id="KW-1185">Reference proteome</keyword>
<feature type="transmembrane region" description="Helical" evidence="7">
    <location>
        <begin position="501"/>
        <end position="522"/>
    </location>
</feature>
<keyword evidence="5 7" id="KW-1133">Transmembrane helix</keyword>
<keyword evidence="4" id="KW-0067">ATP-binding</keyword>